<comment type="caution">
    <text evidence="2">The sequence shown here is derived from an EMBL/GenBank/DDBJ whole genome shotgun (WGS) entry which is preliminary data.</text>
</comment>
<feature type="compositionally biased region" description="Basic residues" evidence="1">
    <location>
        <begin position="16"/>
        <end position="27"/>
    </location>
</feature>
<name>A0ABD1XLH3_9MARC</name>
<gene>
    <name evidence="2" type="ORF">R1flu_028338</name>
</gene>
<organism evidence="2 3">
    <name type="scientific">Riccia fluitans</name>
    <dbReference type="NCBI Taxonomy" id="41844"/>
    <lineage>
        <taxon>Eukaryota</taxon>
        <taxon>Viridiplantae</taxon>
        <taxon>Streptophyta</taxon>
        <taxon>Embryophyta</taxon>
        <taxon>Marchantiophyta</taxon>
        <taxon>Marchantiopsida</taxon>
        <taxon>Marchantiidae</taxon>
        <taxon>Marchantiales</taxon>
        <taxon>Ricciaceae</taxon>
        <taxon>Riccia</taxon>
    </lineage>
</organism>
<sequence length="78" mass="8966">MKNRTVQQAFDNRNLLLRKRGRNLRPNHGKEGQASSPEGKGEKRTTRDLERPNWLSRTGRVEEAELDCGLKLVLHAKC</sequence>
<dbReference type="Proteomes" id="UP001605036">
    <property type="component" value="Unassembled WGS sequence"/>
</dbReference>
<reference evidence="2 3" key="1">
    <citation type="submission" date="2024-09" db="EMBL/GenBank/DDBJ databases">
        <title>Chromosome-scale assembly of Riccia fluitans.</title>
        <authorList>
            <person name="Paukszto L."/>
            <person name="Sawicki J."/>
            <person name="Karawczyk K."/>
            <person name="Piernik-Szablinska J."/>
            <person name="Szczecinska M."/>
            <person name="Mazdziarz M."/>
        </authorList>
    </citation>
    <scope>NUCLEOTIDE SEQUENCE [LARGE SCALE GENOMIC DNA]</scope>
    <source>
        <strain evidence="2">Rf_01</strain>
        <tissue evidence="2">Aerial parts of the thallus</tissue>
    </source>
</reference>
<evidence type="ECO:0000313" key="2">
    <source>
        <dbReference type="EMBL" id="KAL2609765.1"/>
    </source>
</evidence>
<proteinExistence type="predicted"/>
<protein>
    <submittedName>
        <fullName evidence="2">Uncharacterized protein</fullName>
    </submittedName>
</protein>
<dbReference type="EMBL" id="JBHFFA010000008">
    <property type="protein sequence ID" value="KAL2609765.1"/>
    <property type="molecule type" value="Genomic_DNA"/>
</dbReference>
<feature type="region of interest" description="Disordered" evidence="1">
    <location>
        <begin position="1"/>
        <end position="56"/>
    </location>
</feature>
<keyword evidence="3" id="KW-1185">Reference proteome</keyword>
<feature type="compositionally biased region" description="Basic and acidic residues" evidence="1">
    <location>
        <begin position="39"/>
        <end position="51"/>
    </location>
</feature>
<evidence type="ECO:0000256" key="1">
    <source>
        <dbReference type="SAM" id="MobiDB-lite"/>
    </source>
</evidence>
<dbReference type="AlphaFoldDB" id="A0ABD1XLH3"/>
<evidence type="ECO:0000313" key="3">
    <source>
        <dbReference type="Proteomes" id="UP001605036"/>
    </source>
</evidence>
<feature type="compositionally biased region" description="Polar residues" evidence="1">
    <location>
        <begin position="1"/>
        <end position="11"/>
    </location>
</feature>
<accession>A0ABD1XLH3</accession>